<dbReference type="InterPro" id="IPR005821">
    <property type="entry name" value="Ion_trans_dom"/>
</dbReference>
<evidence type="ECO:0000256" key="12">
    <source>
        <dbReference type="SAM" id="Phobius"/>
    </source>
</evidence>
<keyword evidence="10 12" id="KW-0472">Membrane</keyword>
<feature type="transmembrane region" description="Helical" evidence="12">
    <location>
        <begin position="89"/>
        <end position="106"/>
    </location>
</feature>
<feature type="transmembrane region" description="Helical" evidence="12">
    <location>
        <begin position="151"/>
        <end position="175"/>
    </location>
</feature>
<name>M7N941_9BACT</name>
<dbReference type="OrthoDB" id="9799090at2"/>
<dbReference type="PANTHER" id="PTHR11537">
    <property type="entry name" value="VOLTAGE-GATED POTASSIUM CHANNEL"/>
    <property type="match status" value="1"/>
</dbReference>
<evidence type="ECO:0000256" key="5">
    <source>
        <dbReference type="ARBA" id="ARBA00022826"/>
    </source>
</evidence>
<organism evidence="14 15">
    <name type="scientific">Cesiribacter andamanensis AMV16</name>
    <dbReference type="NCBI Taxonomy" id="1279009"/>
    <lineage>
        <taxon>Bacteria</taxon>
        <taxon>Pseudomonadati</taxon>
        <taxon>Bacteroidota</taxon>
        <taxon>Cytophagia</taxon>
        <taxon>Cytophagales</taxon>
        <taxon>Cesiribacteraceae</taxon>
        <taxon>Cesiribacter</taxon>
    </lineage>
</organism>
<keyword evidence="15" id="KW-1185">Reference proteome</keyword>
<comment type="caution">
    <text evidence="14">The sequence shown here is derived from an EMBL/GenBank/DDBJ whole genome shotgun (WGS) entry which is preliminary data.</text>
</comment>
<evidence type="ECO:0000259" key="13">
    <source>
        <dbReference type="Pfam" id="PF00520"/>
    </source>
</evidence>
<dbReference type="PRINTS" id="PR00169">
    <property type="entry name" value="KCHANNEL"/>
</dbReference>
<reference evidence="14 15" key="1">
    <citation type="journal article" date="2013" name="Genome Announc.">
        <title>Draft Genome Sequence of Cesiribacter andamanensis Strain AMV16T, Isolated from a Soil Sample from a Mud Volcano in the Andaman Islands, India.</title>
        <authorList>
            <person name="Shivaji S."/>
            <person name="Ara S."/>
            <person name="Begum Z."/>
            <person name="Srinivas T.N."/>
            <person name="Singh A."/>
            <person name="Kumar Pinnaka A."/>
        </authorList>
    </citation>
    <scope>NUCLEOTIDE SEQUENCE [LARGE SCALE GENOMIC DNA]</scope>
    <source>
        <strain evidence="14 15">AMV16</strain>
    </source>
</reference>
<evidence type="ECO:0000256" key="3">
    <source>
        <dbReference type="ARBA" id="ARBA00022538"/>
    </source>
</evidence>
<evidence type="ECO:0000256" key="11">
    <source>
        <dbReference type="ARBA" id="ARBA00023303"/>
    </source>
</evidence>
<accession>M7N941</accession>
<feature type="transmembrane region" description="Helical" evidence="12">
    <location>
        <begin position="213"/>
        <end position="233"/>
    </location>
</feature>
<dbReference type="Proteomes" id="UP000011910">
    <property type="component" value="Unassembled WGS sequence"/>
</dbReference>
<evidence type="ECO:0000256" key="6">
    <source>
        <dbReference type="ARBA" id="ARBA00022882"/>
    </source>
</evidence>
<dbReference type="GO" id="GO:0008076">
    <property type="term" value="C:voltage-gated potassium channel complex"/>
    <property type="evidence" value="ECO:0007669"/>
    <property type="project" value="InterPro"/>
</dbReference>
<evidence type="ECO:0000256" key="9">
    <source>
        <dbReference type="ARBA" id="ARBA00023065"/>
    </source>
</evidence>
<dbReference type="PANTHER" id="PTHR11537:SF254">
    <property type="entry name" value="POTASSIUM VOLTAGE-GATED CHANNEL PROTEIN SHAB"/>
    <property type="match status" value="1"/>
</dbReference>
<evidence type="ECO:0000313" key="15">
    <source>
        <dbReference type="Proteomes" id="UP000011910"/>
    </source>
</evidence>
<evidence type="ECO:0000313" key="14">
    <source>
        <dbReference type="EMBL" id="EMR03726.1"/>
    </source>
</evidence>
<dbReference type="InterPro" id="IPR028325">
    <property type="entry name" value="VG_K_chnl"/>
</dbReference>
<dbReference type="InterPro" id="IPR027359">
    <property type="entry name" value="Volt_channel_dom_sf"/>
</dbReference>
<keyword evidence="3" id="KW-0633">Potassium transport</keyword>
<gene>
    <name evidence="14" type="ORF">ADICEAN_01160</name>
</gene>
<keyword evidence="4 12" id="KW-0812">Transmembrane</keyword>
<keyword evidence="6" id="KW-0851">Voltage-gated channel</keyword>
<dbReference type="RefSeq" id="WP_009194560.1">
    <property type="nucleotide sequence ID" value="NZ_AODQ01000019.1"/>
</dbReference>
<keyword evidence="2" id="KW-0813">Transport</keyword>
<dbReference type="GO" id="GO:0001508">
    <property type="term" value="P:action potential"/>
    <property type="evidence" value="ECO:0007669"/>
    <property type="project" value="TreeGrafter"/>
</dbReference>
<feature type="transmembrane region" description="Helical" evidence="12">
    <location>
        <begin position="31"/>
        <end position="54"/>
    </location>
</feature>
<evidence type="ECO:0000256" key="8">
    <source>
        <dbReference type="ARBA" id="ARBA00022989"/>
    </source>
</evidence>
<dbReference type="SUPFAM" id="SSF81324">
    <property type="entry name" value="Voltage-gated potassium channels"/>
    <property type="match status" value="1"/>
</dbReference>
<evidence type="ECO:0000256" key="4">
    <source>
        <dbReference type="ARBA" id="ARBA00022692"/>
    </source>
</evidence>
<dbReference type="EMBL" id="AODQ01000019">
    <property type="protein sequence ID" value="EMR03726.1"/>
    <property type="molecule type" value="Genomic_DNA"/>
</dbReference>
<dbReference type="Gene3D" id="1.10.287.70">
    <property type="match status" value="1"/>
</dbReference>
<dbReference type="GO" id="GO:0005249">
    <property type="term" value="F:voltage-gated potassium channel activity"/>
    <property type="evidence" value="ECO:0007669"/>
    <property type="project" value="InterPro"/>
</dbReference>
<keyword evidence="11" id="KW-0407">Ion channel</keyword>
<dbReference type="STRING" id="1279009.ADICEAN_01160"/>
<evidence type="ECO:0000256" key="7">
    <source>
        <dbReference type="ARBA" id="ARBA00022958"/>
    </source>
</evidence>
<keyword evidence="7" id="KW-0630">Potassium</keyword>
<evidence type="ECO:0000256" key="10">
    <source>
        <dbReference type="ARBA" id="ARBA00023136"/>
    </source>
</evidence>
<keyword evidence="9" id="KW-0406">Ion transport</keyword>
<evidence type="ECO:0000256" key="2">
    <source>
        <dbReference type="ARBA" id="ARBA00022448"/>
    </source>
</evidence>
<keyword evidence="8 12" id="KW-1133">Transmembrane helix</keyword>
<dbReference type="PATRIC" id="fig|1279009.4.peg.1172"/>
<dbReference type="Gene3D" id="1.20.120.350">
    <property type="entry name" value="Voltage-gated potassium channels. Chain C"/>
    <property type="match status" value="1"/>
</dbReference>
<sequence length="292" mass="32792">MTRKSRLTALKQSLRIVIFGTHTPAGRAFDVILLVLILLSILTVILESVAAIRADYGQELMLIEWFFTICFTIEYVARIFSSQRPLHYIFSFYGLVDLLAILPTYLNLVYSGARFLLVIRGLRLLRIFRVLKLTRYLGEAQTLQVALRRSVYKIIVFIGAVLVVVIIVGAIMYMIEGPENGYTDIPTSIYWAIVTITTVGFGDITPLTPAGKFMATILMLLGYGIIAVPTGIVSAELTRAEREGPSRPPRMVRCTRCRPEDHPEDAHFCRFCGLELHRPDLPAQAPESLKKS</sequence>
<keyword evidence="5" id="KW-0631">Potassium channel</keyword>
<comment type="subcellular location">
    <subcellularLocation>
        <location evidence="1">Membrane</location>
        <topology evidence="1">Multi-pass membrane protein</topology>
    </subcellularLocation>
</comment>
<feature type="domain" description="Ion transport" evidence="13">
    <location>
        <begin position="27"/>
        <end position="241"/>
    </location>
</feature>
<dbReference type="AlphaFoldDB" id="M7N941"/>
<protein>
    <submittedName>
        <fullName evidence="14">MlotiK1 channel protein</fullName>
    </submittedName>
</protein>
<evidence type="ECO:0000256" key="1">
    <source>
        <dbReference type="ARBA" id="ARBA00004141"/>
    </source>
</evidence>
<proteinExistence type="predicted"/>
<dbReference type="Pfam" id="PF00520">
    <property type="entry name" value="Ion_trans"/>
    <property type="match status" value="1"/>
</dbReference>
<dbReference type="eggNOG" id="COG2126">
    <property type="taxonomic scope" value="Bacteria"/>
</dbReference>